<dbReference type="PANTHER" id="PTHR33365:SF4">
    <property type="entry name" value="CYCLOCHLOROTINE BIOSYNTHESIS PROTEIN O"/>
    <property type="match status" value="1"/>
</dbReference>
<sequence>MDQGVIDAPRWDFGQAVATSRADGDGRQWELSAREPPSVLPSEISQSPRRECTLDWTSRSTPGNMWWNLTKSYQSLPQAEGKPLENASSWTLTSHRWPRSTIILGLTNVVTLLAFLAAVRKPSSTVFRSQCTRDLSTPCVAPALDAVQYEAPRHYNAEFRQTNKWRGPPGNHSNAVDMAWHEIELGAGGIRVTEEELRRLNMTDSPDLPFHKIPEEHGGGYLAMLEVFHLLHCLNSLRMGLFYNYDHYKHLDEGVQDENIYSHFDHCIDMLRMNLMCYADVTPALFVDPLSNPRRRDALPNWSSMHTCRNFDAILDWNKHGPRSVRWRDAGTNPAWNPDVEDADAPFPPEGHGDGDHHH</sequence>
<dbReference type="PANTHER" id="PTHR33365">
    <property type="entry name" value="YALI0B05434P"/>
    <property type="match status" value="1"/>
</dbReference>
<evidence type="ECO:0000256" key="1">
    <source>
        <dbReference type="ARBA" id="ARBA00004685"/>
    </source>
</evidence>
<dbReference type="Proteomes" id="UP000295703">
    <property type="component" value="Unassembled WGS sequence"/>
</dbReference>
<evidence type="ECO:0000313" key="5">
    <source>
        <dbReference type="Proteomes" id="UP000295703"/>
    </source>
</evidence>
<dbReference type="InterPro" id="IPR021765">
    <property type="entry name" value="UstYa-like"/>
</dbReference>
<dbReference type="AlphaFoldDB" id="A0A4R8R1D8"/>
<feature type="region of interest" description="Disordered" evidence="3">
    <location>
        <begin position="328"/>
        <end position="359"/>
    </location>
</feature>
<evidence type="ECO:0000256" key="2">
    <source>
        <dbReference type="ARBA" id="ARBA00035112"/>
    </source>
</evidence>
<dbReference type="GO" id="GO:0043386">
    <property type="term" value="P:mycotoxin biosynthetic process"/>
    <property type="evidence" value="ECO:0007669"/>
    <property type="project" value="InterPro"/>
</dbReference>
<accession>A0A4R8R1D8</accession>
<comment type="similarity">
    <text evidence="2">Belongs to the ustYa family.</text>
</comment>
<name>A0A4R8R1D8_COLTR</name>
<gene>
    <name evidence="4" type="primary">cctO-7</name>
    <name evidence="4" type="ORF">CTRI78_v007676</name>
</gene>
<organism evidence="4 5">
    <name type="scientific">Colletotrichum trifolii</name>
    <dbReference type="NCBI Taxonomy" id="5466"/>
    <lineage>
        <taxon>Eukaryota</taxon>
        <taxon>Fungi</taxon>
        <taxon>Dikarya</taxon>
        <taxon>Ascomycota</taxon>
        <taxon>Pezizomycotina</taxon>
        <taxon>Sordariomycetes</taxon>
        <taxon>Hypocreomycetidae</taxon>
        <taxon>Glomerellales</taxon>
        <taxon>Glomerellaceae</taxon>
        <taxon>Colletotrichum</taxon>
        <taxon>Colletotrichum orbiculare species complex</taxon>
    </lineage>
</organism>
<protein>
    <submittedName>
        <fullName evidence="4">Cyclochlorotine biosynthesis protein O</fullName>
    </submittedName>
</protein>
<dbReference type="EMBL" id="RYZW01000084">
    <property type="protein sequence ID" value="TDZ49952.1"/>
    <property type="molecule type" value="Genomic_DNA"/>
</dbReference>
<proteinExistence type="inferred from homology"/>
<keyword evidence="5" id="KW-1185">Reference proteome</keyword>
<dbReference type="Pfam" id="PF11807">
    <property type="entry name" value="UstYa"/>
    <property type="match status" value="1"/>
</dbReference>
<comment type="caution">
    <text evidence="4">The sequence shown here is derived from an EMBL/GenBank/DDBJ whole genome shotgun (WGS) entry which is preliminary data.</text>
</comment>
<evidence type="ECO:0000256" key="3">
    <source>
        <dbReference type="SAM" id="MobiDB-lite"/>
    </source>
</evidence>
<evidence type="ECO:0000313" key="4">
    <source>
        <dbReference type="EMBL" id="TDZ49952.1"/>
    </source>
</evidence>
<reference evidence="4 5" key="1">
    <citation type="submission" date="2018-12" db="EMBL/GenBank/DDBJ databases">
        <title>Genome sequence and assembly of Colletotrichum trifolii.</title>
        <authorList>
            <person name="Gan P."/>
            <person name="Shirasu K."/>
        </authorList>
    </citation>
    <scope>NUCLEOTIDE SEQUENCE [LARGE SCALE GENOMIC DNA]</scope>
    <source>
        <strain evidence="4 5">543-2</strain>
    </source>
</reference>
<comment type="pathway">
    <text evidence="1">Mycotoxin biosynthesis.</text>
</comment>